<dbReference type="InterPro" id="IPR017946">
    <property type="entry name" value="PLC-like_Pdiesterase_TIM-brl"/>
</dbReference>
<organism evidence="3 4">
    <name type="scientific">Altererythrobacter lutimaris</name>
    <dbReference type="NCBI Taxonomy" id="2743979"/>
    <lineage>
        <taxon>Bacteria</taxon>
        <taxon>Pseudomonadati</taxon>
        <taxon>Pseudomonadota</taxon>
        <taxon>Alphaproteobacteria</taxon>
        <taxon>Sphingomonadales</taxon>
        <taxon>Erythrobacteraceae</taxon>
        <taxon>Altererythrobacter</taxon>
    </lineage>
</organism>
<feature type="chain" id="PRO_5033035615" evidence="1">
    <location>
        <begin position="21"/>
        <end position="316"/>
    </location>
</feature>
<dbReference type="InterPro" id="IPR030395">
    <property type="entry name" value="GP_PDE_dom"/>
</dbReference>
<dbReference type="GO" id="GO:0006644">
    <property type="term" value="P:phospholipid metabolic process"/>
    <property type="evidence" value="ECO:0007669"/>
    <property type="project" value="TreeGrafter"/>
</dbReference>
<gene>
    <name evidence="3" type="ORF">HUO12_02910</name>
</gene>
<feature type="domain" description="GP-PDE" evidence="2">
    <location>
        <begin position="52"/>
        <end position="298"/>
    </location>
</feature>
<reference evidence="3 4" key="1">
    <citation type="submission" date="2020-06" db="EMBL/GenBank/DDBJ databases">
        <title>Altererythrobacter lutimaris sp. nov., a marine bacterium isolated from a tidal flat.</title>
        <authorList>
            <person name="Kim D."/>
            <person name="Yoo Y."/>
            <person name="Kim J.-J."/>
        </authorList>
    </citation>
    <scope>NUCLEOTIDE SEQUENCE [LARGE SCALE GENOMIC DNA]</scope>
    <source>
        <strain evidence="3 4">JGD-16</strain>
    </source>
</reference>
<evidence type="ECO:0000256" key="1">
    <source>
        <dbReference type="SAM" id="SignalP"/>
    </source>
</evidence>
<dbReference type="Gene3D" id="3.20.20.190">
    <property type="entry name" value="Phosphatidylinositol (PI) phosphodiesterase"/>
    <property type="match status" value="1"/>
</dbReference>
<dbReference type="PROSITE" id="PS51704">
    <property type="entry name" value="GP_PDE"/>
    <property type="match status" value="1"/>
</dbReference>
<dbReference type="SUPFAM" id="SSF51695">
    <property type="entry name" value="PLC-like phosphodiesterases"/>
    <property type="match status" value="1"/>
</dbReference>
<accession>A0A850HA63</accession>
<dbReference type="RefSeq" id="WP_176272183.1">
    <property type="nucleotide sequence ID" value="NZ_JABWTA010000001.1"/>
</dbReference>
<dbReference type="GO" id="GO:0006580">
    <property type="term" value="P:ethanolamine metabolic process"/>
    <property type="evidence" value="ECO:0007669"/>
    <property type="project" value="TreeGrafter"/>
</dbReference>
<dbReference type="CDD" id="cd08566">
    <property type="entry name" value="GDPD_AtGDE_like"/>
    <property type="match status" value="1"/>
</dbReference>
<sequence length="316" mass="33813">MKLRPLVFANSIGAMFLASAALAEAEPSGQWQIVPETTLSASLDCFEAIGQTLISAHRGGPSPGLPENAIETMDAVLTAIPAVMEVDVARSTDGVHYLMHDRTLDRTTTGTGSVAEASWADVSQLNLVDEAGWVTPYRVPTLTAALAWAKGKTVLQIDFKRTANFEEVITDIRAAEMAQSVILIAYTAEAATKLHALAPEMLISFSISSPDDLATIEAAGVPDESIVAFTGTRVVRPDLYAQLDDRDVEVIFGTLGRSRNSLDHIFERFGTDNRYAELAEGGVDIIATDRPRAAAEALLEAERLPQAGQCGVSRAE</sequence>
<dbReference type="PANTHER" id="PTHR46320">
    <property type="entry name" value="GLYCEROPHOSPHODIESTER PHOSPHODIESTERASE 1"/>
    <property type="match status" value="1"/>
</dbReference>
<evidence type="ECO:0000313" key="3">
    <source>
        <dbReference type="EMBL" id="NVE93841.1"/>
    </source>
</evidence>
<dbReference type="GO" id="GO:0070291">
    <property type="term" value="P:N-acylethanolamine metabolic process"/>
    <property type="evidence" value="ECO:0007669"/>
    <property type="project" value="TreeGrafter"/>
</dbReference>
<dbReference type="GO" id="GO:0005886">
    <property type="term" value="C:plasma membrane"/>
    <property type="evidence" value="ECO:0007669"/>
    <property type="project" value="TreeGrafter"/>
</dbReference>
<dbReference type="GO" id="GO:0008889">
    <property type="term" value="F:glycerophosphodiester phosphodiesterase activity"/>
    <property type="evidence" value="ECO:0007669"/>
    <property type="project" value="TreeGrafter"/>
</dbReference>
<dbReference type="Proteomes" id="UP000546031">
    <property type="component" value="Unassembled WGS sequence"/>
</dbReference>
<name>A0A850HA63_9SPHN</name>
<dbReference type="PANTHER" id="PTHR46320:SF1">
    <property type="entry name" value="GLYCEROPHOSPHODIESTER PHOSPHODIESTERASE 1"/>
    <property type="match status" value="1"/>
</dbReference>
<dbReference type="EMBL" id="JABWTA010000001">
    <property type="protein sequence ID" value="NVE93841.1"/>
    <property type="molecule type" value="Genomic_DNA"/>
</dbReference>
<proteinExistence type="predicted"/>
<comment type="caution">
    <text evidence="3">The sequence shown here is derived from an EMBL/GenBank/DDBJ whole genome shotgun (WGS) entry which is preliminary data.</text>
</comment>
<keyword evidence="1" id="KW-0732">Signal</keyword>
<keyword evidence="4" id="KW-1185">Reference proteome</keyword>
<protein>
    <submittedName>
        <fullName evidence="3">Glycerophosphodiester phosphodiesterase family protein</fullName>
    </submittedName>
</protein>
<dbReference type="Pfam" id="PF03009">
    <property type="entry name" value="GDPD"/>
    <property type="match status" value="1"/>
</dbReference>
<feature type="signal peptide" evidence="1">
    <location>
        <begin position="1"/>
        <end position="20"/>
    </location>
</feature>
<evidence type="ECO:0000259" key="2">
    <source>
        <dbReference type="PROSITE" id="PS51704"/>
    </source>
</evidence>
<dbReference type="AlphaFoldDB" id="A0A850HA63"/>
<evidence type="ECO:0000313" key="4">
    <source>
        <dbReference type="Proteomes" id="UP000546031"/>
    </source>
</evidence>